<dbReference type="EMBL" id="JACASF010000010">
    <property type="protein sequence ID" value="KAF6452991.1"/>
    <property type="molecule type" value="Genomic_DNA"/>
</dbReference>
<dbReference type="InParanoid" id="A0A7J8FZH7"/>
<proteinExistence type="predicted"/>
<gene>
    <name evidence="2" type="ORF">HJG59_008267</name>
</gene>
<accession>A0A7J8FZH7</accession>
<evidence type="ECO:0000313" key="2">
    <source>
        <dbReference type="EMBL" id="KAF6452991.1"/>
    </source>
</evidence>
<name>A0A7J8FZH7_MOLMO</name>
<evidence type="ECO:0000313" key="3">
    <source>
        <dbReference type="Proteomes" id="UP000550707"/>
    </source>
</evidence>
<reference evidence="2 3" key="1">
    <citation type="journal article" date="2020" name="Nature">
        <title>Six reference-quality genomes reveal evolution of bat adaptations.</title>
        <authorList>
            <person name="Jebb D."/>
            <person name="Huang Z."/>
            <person name="Pippel M."/>
            <person name="Hughes G.M."/>
            <person name="Lavrichenko K."/>
            <person name="Devanna P."/>
            <person name="Winkler S."/>
            <person name="Jermiin L.S."/>
            <person name="Skirmuntt E.C."/>
            <person name="Katzourakis A."/>
            <person name="Burkitt-Gray L."/>
            <person name="Ray D.A."/>
            <person name="Sullivan K.A.M."/>
            <person name="Roscito J.G."/>
            <person name="Kirilenko B.M."/>
            <person name="Davalos L.M."/>
            <person name="Corthals A.P."/>
            <person name="Power M.L."/>
            <person name="Jones G."/>
            <person name="Ransome R.D."/>
            <person name="Dechmann D.K.N."/>
            <person name="Locatelli A.G."/>
            <person name="Puechmaille S.J."/>
            <person name="Fedrigo O."/>
            <person name="Jarvis E.D."/>
            <person name="Hiller M."/>
            <person name="Vernes S.C."/>
            <person name="Myers E.W."/>
            <person name="Teeling E.C."/>
        </authorList>
    </citation>
    <scope>NUCLEOTIDE SEQUENCE [LARGE SCALE GENOMIC DNA]</scope>
    <source>
        <strain evidence="2">MMolMol1</strain>
        <tissue evidence="2">Muscle</tissue>
    </source>
</reference>
<comment type="caution">
    <text evidence="2">The sequence shown here is derived from an EMBL/GenBank/DDBJ whole genome shotgun (WGS) entry which is preliminary data.</text>
</comment>
<dbReference type="Proteomes" id="UP000550707">
    <property type="component" value="Unassembled WGS sequence"/>
</dbReference>
<sequence length="161" mass="17271">MSQNGPTVSDFGEEISGCQSPRDGWEDGLRGDPVLFSSEENVFADHVSRDHREGSTAPLAGSAQTAALTLEPQSWSQTQTASPAWCAPSSLQLDNARRRSQLFLSGKGRRRMWPPISRPSPPPQCLWSPTAVCKPCLWVLEGRGGGADVVGCLKVAVLSVP</sequence>
<evidence type="ECO:0000256" key="1">
    <source>
        <dbReference type="SAM" id="MobiDB-lite"/>
    </source>
</evidence>
<protein>
    <submittedName>
        <fullName evidence="2">Uncharacterized protein</fullName>
    </submittedName>
</protein>
<feature type="region of interest" description="Disordered" evidence="1">
    <location>
        <begin position="1"/>
        <end position="31"/>
    </location>
</feature>
<organism evidence="2 3">
    <name type="scientific">Molossus molossus</name>
    <name type="common">Pallas' mastiff bat</name>
    <name type="synonym">Vespertilio molossus</name>
    <dbReference type="NCBI Taxonomy" id="27622"/>
    <lineage>
        <taxon>Eukaryota</taxon>
        <taxon>Metazoa</taxon>
        <taxon>Chordata</taxon>
        <taxon>Craniata</taxon>
        <taxon>Vertebrata</taxon>
        <taxon>Euteleostomi</taxon>
        <taxon>Mammalia</taxon>
        <taxon>Eutheria</taxon>
        <taxon>Laurasiatheria</taxon>
        <taxon>Chiroptera</taxon>
        <taxon>Yangochiroptera</taxon>
        <taxon>Molossidae</taxon>
        <taxon>Molossus</taxon>
    </lineage>
</organism>
<dbReference type="AlphaFoldDB" id="A0A7J8FZH7"/>
<keyword evidence="3" id="KW-1185">Reference proteome</keyword>